<proteinExistence type="predicted"/>
<name>A0ACB5TLK7_CANBO</name>
<dbReference type="EMBL" id="BSXV01000867">
    <property type="protein sequence ID" value="GME90936.1"/>
    <property type="molecule type" value="Genomic_DNA"/>
</dbReference>
<protein>
    <submittedName>
        <fullName evidence="1">Unnamed protein product</fullName>
    </submittedName>
</protein>
<gene>
    <name evidence="1" type="ORF">Cboi01_000207700</name>
</gene>
<evidence type="ECO:0000313" key="2">
    <source>
        <dbReference type="Proteomes" id="UP001165101"/>
    </source>
</evidence>
<keyword evidence="2" id="KW-1185">Reference proteome</keyword>
<organism evidence="1 2">
    <name type="scientific">Candida boidinii</name>
    <name type="common">Yeast</name>
    <dbReference type="NCBI Taxonomy" id="5477"/>
    <lineage>
        <taxon>Eukaryota</taxon>
        <taxon>Fungi</taxon>
        <taxon>Dikarya</taxon>
        <taxon>Ascomycota</taxon>
        <taxon>Saccharomycotina</taxon>
        <taxon>Pichiomycetes</taxon>
        <taxon>Pichiales</taxon>
        <taxon>Pichiaceae</taxon>
        <taxon>Ogataea</taxon>
        <taxon>Ogataea/Candida clade</taxon>
    </lineage>
</organism>
<sequence>MQSPRRKSTLSPSPSPTPQRHSESFKLPAPPNMKLYEMKLSESLQQNKLKKKLEQNTINVEQFKEFLSVDKVNDEIEIKYEITTTPSDLSMVSENIKKNQLPVSTEDSNKDKKPLWSHNDKNDDDSGKNDDDNGKNDDDDLKGKFKVQELNSKIDQIDSSEESSRISTAATQSGYDTSNILQDEDDEDEDDGEADEDDDYYNNQGDKRGDTAKDDNKKDAK</sequence>
<comment type="caution">
    <text evidence="1">The sequence shown here is derived from an EMBL/GenBank/DDBJ whole genome shotgun (WGS) entry which is preliminary data.</text>
</comment>
<reference evidence="1" key="1">
    <citation type="submission" date="2023-04" db="EMBL/GenBank/DDBJ databases">
        <title>Candida boidinii NBRC 1967.</title>
        <authorList>
            <person name="Ichikawa N."/>
            <person name="Sato H."/>
            <person name="Tonouchi N."/>
        </authorList>
    </citation>
    <scope>NUCLEOTIDE SEQUENCE</scope>
    <source>
        <strain evidence="1">NBRC 1967</strain>
    </source>
</reference>
<dbReference type="Proteomes" id="UP001165101">
    <property type="component" value="Unassembled WGS sequence"/>
</dbReference>
<accession>A0ACB5TLK7</accession>
<evidence type="ECO:0000313" key="1">
    <source>
        <dbReference type="EMBL" id="GME90936.1"/>
    </source>
</evidence>